<keyword evidence="2" id="KW-1185">Reference proteome</keyword>
<name>A0AAD7HMC7_9AGAR</name>
<gene>
    <name evidence="1" type="ORF">DFH07DRAFT_971632</name>
</gene>
<dbReference type="Proteomes" id="UP001215280">
    <property type="component" value="Unassembled WGS sequence"/>
</dbReference>
<protein>
    <recommendedName>
        <fullName evidence="3">Carbohydrate esterase family 16 protein</fullName>
    </recommendedName>
</protein>
<dbReference type="Gene3D" id="3.40.50.1110">
    <property type="entry name" value="SGNH hydrolase"/>
    <property type="match status" value="1"/>
</dbReference>
<dbReference type="InterPro" id="IPR001087">
    <property type="entry name" value="GDSL"/>
</dbReference>
<sequence>MASEFPSTVFSVGPSWTGFASLKFLVIFGASYADVGYEYSASPVPTHDEPLGVEFPGATMYVEDGEPNWVGHLITNYAPSDHPLLVYDYAKGGSRVYNVKNQIEVMFQQHIAQKPHWAPWTSADTLFITWVGINDCAWGAEHGDNLEKLFDAQETLCNHGARNFLFVNVPPIDRSPVRGHAPSYIAWNVELKKAAPLFAERHPDATVMVYSAWDTFNVLLDDPEAHGFPPQDVRRREGSIWFDHLHPTSKVHDFIARDMSAFLSAQPAYTEVKSE</sequence>
<proteinExistence type="predicted"/>
<evidence type="ECO:0000313" key="2">
    <source>
        <dbReference type="Proteomes" id="UP001215280"/>
    </source>
</evidence>
<organism evidence="1 2">
    <name type="scientific">Mycena maculata</name>
    <dbReference type="NCBI Taxonomy" id="230809"/>
    <lineage>
        <taxon>Eukaryota</taxon>
        <taxon>Fungi</taxon>
        <taxon>Dikarya</taxon>
        <taxon>Basidiomycota</taxon>
        <taxon>Agaricomycotina</taxon>
        <taxon>Agaricomycetes</taxon>
        <taxon>Agaricomycetidae</taxon>
        <taxon>Agaricales</taxon>
        <taxon>Marasmiineae</taxon>
        <taxon>Mycenaceae</taxon>
        <taxon>Mycena</taxon>
    </lineage>
</organism>
<evidence type="ECO:0008006" key="3">
    <source>
        <dbReference type="Google" id="ProtNLM"/>
    </source>
</evidence>
<accession>A0AAD7HMC7</accession>
<evidence type="ECO:0000313" key="1">
    <source>
        <dbReference type="EMBL" id="KAJ7723284.1"/>
    </source>
</evidence>
<dbReference type="SUPFAM" id="SSF52266">
    <property type="entry name" value="SGNH hydrolase"/>
    <property type="match status" value="1"/>
</dbReference>
<reference evidence="1" key="1">
    <citation type="submission" date="2023-03" db="EMBL/GenBank/DDBJ databases">
        <title>Massive genome expansion in bonnet fungi (Mycena s.s.) driven by repeated elements and novel gene families across ecological guilds.</title>
        <authorList>
            <consortium name="Lawrence Berkeley National Laboratory"/>
            <person name="Harder C.B."/>
            <person name="Miyauchi S."/>
            <person name="Viragh M."/>
            <person name="Kuo A."/>
            <person name="Thoen E."/>
            <person name="Andreopoulos B."/>
            <person name="Lu D."/>
            <person name="Skrede I."/>
            <person name="Drula E."/>
            <person name="Henrissat B."/>
            <person name="Morin E."/>
            <person name="Kohler A."/>
            <person name="Barry K."/>
            <person name="LaButti K."/>
            <person name="Morin E."/>
            <person name="Salamov A."/>
            <person name="Lipzen A."/>
            <person name="Mereny Z."/>
            <person name="Hegedus B."/>
            <person name="Baldrian P."/>
            <person name="Stursova M."/>
            <person name="Weitz H."/>
            <person name="Taylor A."/>
            <person name="Grigoriev I.V."/>
            <person name="Nagy L.G."/>
            <person name="Martin F."/>
            <person name="Kauserud H."/>
        </authorList>
    </citation>
    <scope>NUCLEOTIDE SEQUENCE</scope>
    <source>
        <strain evidence="1">CBHHK188m</strain>
    </source>
</reference>
<dbReference type="AlphaFoldDB" id="A0AAD7HMC7"/>
<dbReference type="GO" id="GO:0016788">
    <property type="term" value="F:hydrolase activity, acting on ester bonds"/>
    <property type="evidence" value="ECO:0007669"/>
    <property type="project" value="InterPro"/>
</dbReference>
<comment type="caution">
    <text evidence="1">The sequence shown here is derived from an EMBL/GenBank/DDBJ whole genome shotgun (WGS) entry which is preliminary data.</text>
</comment>
<dbReference type="Pfam" id="PF00657">
    <property type="entry name" value="Lipase_GDSL"/>
    <property type="match status" value="1"/>
</dbReference>
<dbReference type="InterPro" id="IPR036514">
    <property type="entry name" value="SGNH_hydro_sf"/>
</dbReference>
<dbReference type="EMBL" id="JARJLG010000249">
    <property type="protein sequence ID" value="KAJ7723284.1"/>
    <property type="molecule type" value="Genomic_DNA"/>
</dbReference>